<dbReference type="InterPro" id="IPR001623">
    <property type="entry name" value="DnaJ_domain"/>
</dbReference>
<dbReference type="GO" id="GO:0001671">
    <property type="term" value="F:ATPase activator activity"/>
    <property type="evidence" value="ECO:0007669"/>
    <property type="project" value="InterPro"/>
</dbReference>
<gene>
    <name evidence="4 7" type="primary">hscB</name>
    <name evidence="6" type="ORF">ESZ26_04090</name>
    <name evidence="7" type="ORF">ESZ27_03345</name>
</gene>
<evidence type="ECO:0000256" key="2">
    <source>
        <dbReference type="ARBA" id="ARBA00023186"/>
    </source>
</evidence>
<evidence type="ECO:0000313" key="7">
    <source>
        <dbReference type="EMBL" id="TWX70559.1"/>
    </source>
</evidence>
<name>A0A5C6QNU2_9GAMM</name>
<dbReference type="PANTHER" id="PTHR14021:SF15">
    <property type="entry name" value="IRON-SULFUR CLUSTER CO-CHAPERONE PROTEIN HSCB"/>
    <property type="match status" value="1"/>
</dbReference>
<dbReference type="OrthoDB" id="287587at2"/>
<dbReference type="GO" id="GO:0006457">
    <property type="term" value="P:protein folding"/>
    <property type="evidence" value="ECO:0007669"/>
    <property type="project" value="UniProtKB-UniRule"/>
</dbReference>
<evidence type="ECO:0000313" key="8">
    <source>
        <dbReference type="Proteomes" id="UP000321525"/>
    </source>
</evidence>
<dbReference type="PANTHER" id="PTHR14021">
    <property type="entry name" value="IRON-SULFUR CLUSTER CO-CHAPERONE PROTEIN HSCB"/>
    <property type="match status" value="1"/>
</dbReference>
<dbReference type="Gene3D" id="1.20.1280.20">
    <property type="entry name" value="HscB, C-terminal domain"/>
    <property type="match status" value="1"/>
</dbReference>
<dbReference type="NCBIfam" id="NF003449">
    <property type="entry name" value="PRK05014.1"/>
    <property type="match status" value="1"/>
</dbReference>
<dbReference type="Pfam" id="PF07743">
    <property type="entry name" value="HSCB_C"/>
    <property type="match status" value="1"/>
</dbReference>
<dbReference type="InterPro" id="IPR004640">
    <property type="entry name" value="HscB"/>
</dbReference>
<comment type="function">
    <text evidence="3 4">Co-chaperone involved in the maturation of iron-sulfur cluster-containing proteins. Seems to help targeting proteins to be folded toward HscA.</text>
</comment>
<dbReference type="InterPro" id="IPR036869">
    <property type="entry name" value="J_dom_sf"/>
</dbReference>
<dbReference type="EMBL" id="VOLR01000004">
    <property type="protein sequence ID" value="TWX62157.1"/>
    <property type="molecule type" value="Genomic_DNA"/>
</dbReference>
<evidence type="ECO:0000256" key="1">
    <source>
        <dbReference type="ARBA" id="ARBA00010476"/>
    </source>
</evidence>
<reference evidence="7 9" key="1">
    <citation type="submission" date="2019-07" db="EMBL/GenBank/DDBJ databases">
        <title>Genomes of sea-ice associated Colwellia species.</title>
        <authorList>
            <person name="Bowman J.P."/>
        </authorList>
    </citation>
    <scope>NUCLEOTIDE SEQUENCE [LARGE SCALE GENOMIC DNA]</scope>
    <source>
        <strain evidence="6 8">ACAM 607</strain>
        <strain evidence="7 9">IC036</strain>
    </source>
</reference>
<evidence type="ECO:0000313" key="6">
    <source>
        <dbReference type="EMBL" id="TWX62157.1"/>
    </source>
</evidence>
<proteinExistence type="inferred from homology"/>
<dbReference type="SUPFAM" id="SSF46565">
    <property type="entry name" value="Chaperone J-domain"/>
    <property type="match status" value="1"/>
</dbReference>
<organism evidence="7 9">
    <name type="scientific">Colwellia hornerae</name>
    <dbReference type="NCBI Taxonomy" id="89402"/>
    <lineage>
        <taxon>Bacteria</taxon>
        <taxon>Pseudomonadati</taxon>
        <taxon>Pseudomonadota</taxon>
        <taxon>Gammaproteobacteria</taxon>
        <taxon>Alteromonadales</taxon>
        <taxon>Colwelliaceae</taxon>
        <taxon>Colwellia</taxon>
    </lineage>
</organism>
<dbReference type="Gene3D" id="1.10.287.110">
    <property type="entry name" value="DnaJ domain"/>
    <property type="match status" value="1"/>
</dbReference>
<dbReference type="PROSITE" id="PS50076">
    <property type="entry name" value="DNAJ_2"/>
    <property type="match status" value="1"/>
</dbReference>
<evidence type="ECO:0000259" key="5">
    <source>
        <dbReference type="PROSITE" id="PS50076"/>
    </source>
</evidence>
<dbReference type="GO" id="GO:0051259">
    <property type="term" value="P:protein complex oligomerization"/>
    <property type="evidence" value="ECO:0007669"/>
    <property type="project" value="InterPro"/>
</dbReference>
<dbReference type="RefSeq" id="WP_146798271.1">
    <property type="nucleotide sequence ID" value="NZ_VOLP01000005.1"/>
</dbReference>
<evidence type="ECO:0000256" key="4">
    <source>
        <dbReference type="HAMAP-Rule" id="MF_00682"/>
    </source>
</evidence>
<protein>
    <recommendedName>
        <fullName evidence="4">Co-chaperone protein HscB homolog</fullName>
    </recommendedName>
</protein>
<dbReference type="Proteomes" id="UP000321917">
    <property type="component" value="Unassembled WGS sequence"/>
</dbReference>
<keyword evidence="8" id="KW-1185">Reference proteome</keyword>
<dbReference type="HAMAP" id="MF_00682">
    <property type="entry name" value="HscB"/>
    <property type="match status" value="1"/>
</dbReference>
<dbReference type="GO" id="GO:0044571">
    <property type="term" value="P:[2Fe-2S] cluster assembly"/>
    <property type="evidence" value="ECO:0007669"/>
    <property type="project" value="InterPro"/>
</dbReference>
<comment type="caution">
    <text evidence="7">The sequence shown here is derived from an EMBL/GenBank/DDBJ whole genome shotgun (WGS) entry which is preliminary data.</text>
</comment>
<dbReference type="SMART" id="SM00271">
    <property type="entry name" value="DnaJ"/>
    <property type="match status" value="1"/>
</dbReference>
<dbReference type="AlphaFoldDB" id="A0A5C6QNU2"/>
<accession>A0A5C6QNU2</accession>
<dbReference type="InterPro" id="IPR009073">
    <property type="entry name" value="HscB_oligo_C"/>
</dbReference>
<keyword evidence="2 4" id="KW-0143">Chaperone</keyword>
<dbReference type="Pfam" id="PF00226">
    <property type="entry name" value="DnaJ"/>
    <property type="match status" value="1"/>
</dbReference>
<evidence type="ECO:0000313" key="9">
    <source>
        <dbReference type="Proteomes" id="UP000321917"/>
    </source>
</evidence>
<dbReference type="InterPro" id="IPR036386">
    <property type="entry name" value="HscB_C_sf"/>
</dbReference>
<dbReference type="EMBL" id="VOLQ01000004">
    <property type="protein sequence ID" value="TWX70559.1"/>
    <property type="molecule type" value="Genomic_DNA"/>
</dbReference>
<dbReference type="GO" id="GO:1990230">
    <property type="term" value="C:iron-sulfur cluster transfer complex"/>
    <property type="evidence" value="ECO:0007669"/>
    <property type="project" value="TreeGrafter"/>
</dbReference>
<dbReference type="SUPFAM" id="SSF47144">
    <property type="entry name" value="HSC20 (HSCB), C-terminal oligomerisation domain"/>
    <property type="match status" value="1"/>
</dbReference>
<evidence type="ECO:0000256" key="3">
    <source>
        <dbReference type="ARBA" id="ARBA00025596"/>
    </source>
</evidence>
<dbReference type="Proteomes" id="UP000321525">
    <property type="component" value="Unassembled WGS sequence"/>
</dbReference>
<feature type="domain" description="J" evidence="5">
    <location>
        <begin position="2"/>
        <end position="74"/>
    </location>
</feature>
<dbReference type="CDD" id="cd06257">
    <property type="entry name" value="DnaJ"/>
    <property type="match status" value="1"/>
</dbReference>
<dbReference type="GO" id="GO:0051087">
    <property type="term" value="F:protein-folding chaperone binding"/>
    <property type="evidence" value="ECO:0007669"/>
    <property type="project" value="InterPro"/>
</dbReference>
<comment type="similarity">
    <text evidence="1 4">Belongs to the HscB family.</text>
</comment>
<sequence length="176" mass="20533">MNYFQIFGFTEQYELDVHKLADIYQTLQKKVHPDKFAHASSQEQLVAVKRSTLINDAYQTLKHPLKRAQYLLTLRESDQPNEQASFSDNSFLMRQMELHEMLDDVKHANDHEAAILSYAAVLNTGFEELALEMHTLLDENSIQSNLLAGDKLRKLKFYQKLRVDLDKLEDQLFNDD</sequence>
<comment type="subunit">
    <text evidence="4">Interacts with HscA and stimulates its ATPase activity.</text>
</comment>
<dbReference type="NCBIfam" id="TIGR00714">
    <property type="entry name" value="hscB"/>
    <property type="match status" value="1"/>
</dbReference>